<feature type="signal peptide" evidence="2">
    <location>
        <begin position="1"/>
        <end position="23"/>
    </location>
</feature>
<dbReference type="PANTHER" id="PTHR42928:SF5">
    <property type="entry name" value="BLR1237 PROTEIN"/>
    <property type="match status" value="1"/>
</dbReference>
<gene>
    <name evidence="3" type="ORF">CAL15_18800</name>
</gene>
<keyword evidence="2" id="KW-0732">Signal</keyword>
<dbReference type="InterPro" id="IPR005064">
    <property type="entry name" value="BUG"/>
</dbReference>
<dbReference type="Pfam" id="PF03401">
    <property type="entry name" value="TctC"/>
    <property type="match status" value="1"/>
</dbReference>
<comment type="similarity">
    <text evidence="1">Belongs to the UPF0065 (bug) family.</text>
</comment>
<evidence type="ECO:0000313" key="3">
    <source>
        <dbReference type="EMBL" id="ARP96241.1"/>
    </source>
</evidence>
<accession>A0A1W6ZG02</accession>
<dbReference type="PIRSF" id="PIRSF017082">
    <property type="entry name" value="YflP"/>
    <property type="match status" value="1"/>
</dbReference>
<evidence type="ECO:0000256" key="2">
    <source>
        <dbReference type="SAM" id="SignalP"/>
    </source>
</evidence>
<dbReference type="EMBL" id="CP021111">
    <property type="protein sequence ID" value="ARP96241.1"/>
    <property type="molecule type" value="Genomic_DNA"/>
</dbReference>
<dbReference type="PANTHER" id="PTHR42928">
    <property type="entry name" value="TRICARBOXYLATE-BINDING PROTEIN"/>
    <property type="match status" value="1"/>
</dbReference>
<reference evidence="3 4" key="1">
    <citation type="submission" date="2017-05" db="EMBL/GenBank/DDBJ databases">
        <title>Complete and WGS of Bordetella genogroups.</title>
        <authorList>
            <person name="Spilker T."/>
            <person name="LiPuma J."/>
        </authorList>
    </citation>
    <scope>NUCLEOTIDE SEQUENCE [LARGE SCALE GENOMIC DNA]</scope>
    <source>
        <strain evidence="3 4">AU7206</strain>
    </source>
</reference>
<keyword evidence="4" id="KW-1185">Reference proteome</keyword>
<dbReference type="Gene3D" id="3.40.190.10">
    <property type="entry name" value="Periplasmic binding protein-like II"/>
    <property type="match status" value="1"/>
</dbReference>
<dbReference type="STRING" id="463040.CAL15_18800"/>
<dbReference type="OrthoDB" id="8678477at2"/>
<dbReference type="AlphaFoldDB" id="A0A1W6ZG02"/>
<dbReference type="Proteomes" id="UP000194161">
    <property type="component" value="Chromosome"/>
</dbReference>
<dbReference type="CDD" id="cd13578">
    <property type="entry name" value="PBP2_Bug27"/>
    <property type="match status" value="1"/>
</dbReference>
<feature type="chain" id="PRO_5012054645" evidence="2">
    <location>
        <begin position="24"/>
        <end position="318"/>
    </location>
</feature>
<dbReference type="SUPFAM" id="SSF53850">
    <property type="entry name" value="Periplasmic binding protein-like II"/>
    <property type="match status" value="1"/>
</dbReference>
<organism evidence="3 4">
    <name type="scientific">Bordetella genomosp. 13</name>
    <dbReference type="NCBI Taxonomy" id="463040"/>
    <lineage>
        <taxon>Bacteria</taxon>
        <taxon>Pseudomonadati</taxon>
        <taxon>Pseudomonadota</taxon>
        <taxon>Betaproteobacteria</taxon>
        <taxon>Burkholderiales</taxon>
        <taxon>Alcaligenaceae</taxon>
        <taxon>Bordetella</taxon>
    </lineage>
</organism>
<dbReference type="InterPro" id="IPR042100">
    <property type="entry name" value="Bug_dom1"/>
</dbReference>
<name>A0A1W6ZG02_9BORD</name>
<sequence length="318" mass="32860">MQRRSFMGAMGAGMLAASGLVRAQGTPTRIIVGATPGGGTDIVARLVAAELGRVMGGTFVVDNRPGAGGNIAAQAVAQAAPDGRTLLVCYTSHAINATLYPSLPFDPIKDFSPVSYVANAPSILVAHPSVQANTLPELIKLAKAQPGKLNMAQPGIGSAGHLGGEILKMQAGIDVVMVPYKGTAPAMTDVIGGQVQLMFAGAALAKGQLQAKTLKPLGISSARRMELYPDIPPIADTLPGYDFNAWYGLLGPKGMDAAQVKQMSEALTAVLADAGIRKRLLDEGLVAMGSTPEQFSTFVQQEVDRWGKVVKASGARAG</sequence>
<evidence type="ECO:0000313" key="4">
    <source>
        <dbReference type="Proteomes" id="UP000194161"/>
    </source>
</evidence>
<dbReference type="Gene3D" id="3.40.190.150">
    <property type="entry name" value="Bordetella uptake gene, domain 1"/>
    <property type="match status" value="1"/>
</dbReference>
<dbReference type="RefSeq" id="WP_086079894.1">
    <property type="nucleotide sequence ID" value="NZ_CP021111.1"/>
</dbReference>
<dbReference type="KEGG" id="bgm:CAL15_18800"/>
<evidence type="ECO:0000256" key="1">
    <source>
        <dbReference type="ARBA" id="ARBA00006987"/>
    </source>
</evidence>
<protein>
    <submittedName>
        <fullName evidence="3">MFS transporter</fullName>
    </submittedName>
</protein>
<proteinExistence type="inferred from homology"/>